<reference evidence="9" key="1">
    <citation type="submission" date="2019-07" db="EMBL/GenBank/DDBJ databases">
        <title>Hyphodiscus hymeniophilus genome sequencing and assembly.</title>
        <authorList>
            <person name="Kramer G."/>
            <person name="Nodwell J."/>
        </authorList>
    </citation>
    <scope>NUCLEOTIDE SEQUENCE</scope>
    <source>
        <strain evidence="9">ATCC 34498</strain>
    </source>
</reference>
<feature type="transmembrane region" description="Helical" evidence="7">
    <location>
        <begin position="217"/>
        <end position="235"/>
    </location>
</feature>
<name>A0A9P6SNA4_9HELO</name>
<comment type="caution">
    <text evidence="9">The sequence shown here is derived from an EMBL/GenBank/DDBJ whole genome shotgun (WGS) entry which is preliminary data.</text>
</comment>
<dbReference type="AlphaFoldDB" id="A0A9P6SNA4"/>
<dbReference type="PANTHER" id="PTHR23502">
    <property type="entry name" value="MAJOR FACILITATOR SUPERFAMILY"/>
    <property type="match status" value="1"/>
</dbReference>
<evidence type="ECO:0000256" key="7">
    <source>
        <dbReference type="SAM" id="Phobius"/>
    </source>
</evidence>
<dbReference type="Proteomes" id="UP000785200">
    <property type="component" value="Unassembled WGS sequence"/>
</dbReference>
<evidence type="ECO:0000313" key="10">
    <source>
        <dbReference type="Proteomes" id="UP000785200"/>
    </source>
</evidence>
<keyword evidence="10" id="KW-1185">Reference proteome</keyword>
<dbReference type="Pfam" id="PF07690">
    <property type="entry name" value="MFS_1"/>
    <property type="match status" value="1"/>
</dbReference>
<dbReference type="InterPro" id="IPR011701">
    <property type="entry name" value="MFS"/>
</dbReference>
<feature type="transmembrane region" description="Helical" evidence="7">
    <location>
        <begin position="448"/>
        <end position="466"/>
    </location>
</feature>
<feature type="transmembrane region" description="Helical" evidence="7">
    <location>
        <begin position="472"/>
        <end position="493"/>
    </location>
</feature>
<dbReference type="OrthoDB" id="2533084at2759"/>
<evidence type="ECO:0000256" key="2">
    <source>
        <dbReference type="ARBA" id="ARBA00022448"/>
    </source>
</evidence>
<feature type="domain" description="Major facilitator superfamily (MFS) profile" evidence="8">
    <location>
        <begin position="57"/>
        <end position="496"/>
    </location>
</feature>
<evidence type="ECO:0000256" key="6">
    <source>
        <dbReference type="SAM" id="MobiDB-lite"/>
    </source>
</evidence>
<keyword evidence="4 7" id="KW-1133">Transmembrane helix</keyword>
<feature type="transmembrane region" description="Helical" evidence="7">
    <location>
        <begin position="406"/>
        <end position="428"/>
    </location>
</feature>
<evidence type="ECO:0000256" key="5">
    <source>
        <dbReference type="ARBA" id="ARBA00023136"/>
    </source>
</evidence>
<dbReference type="SUPFAM" id="SSF103473">
    <property type="entry name" value="MFS general substrate transporter"/>
    <property type="match status" value="1"/>
</dbReference>
<comment type="subcellular location">
    <subcellularLocation>
        <location evidence="1">Membrane</location>
        <topology evidence="1">Multi-pass membrane protein</topology>
    </subcellularLocation>
</comment>
<feature type="transmembrane region" description="Helical" evidence="7">
    <location>
        <begin position="191"/>
        <end position="211"/>
    </location>
</feature>
<evidence type="ECO:0000313" key="9">
    <source>
        <dbReference type="EMBL" id="KAG0645689.1"/>
    </source>
</evidence>
<gene>
    <name evidence="9" type="ORF">D0Z07_8636</name>
</gene>
<dbReference type="InterPro" id="IPR036259">
    <property type="entry name" value="MFS_trans_sf"/>
</dbReference>
<feature type="region of interest" description="Disordered" evidence="6">
    <location>
        <begin position="1"/>
        <end position="42"/>
    </location>
</feature>
<feature type="transmembrane region" description="Helical" evidence="7">
    <location>
        <begin position="124"/>
        <end position="144"/>
    </location>
</feature>
<protein>
    <submittedName>
        <fullName evidence="9">MFS-type transporter</fullName>
    </submittedName>
</protein>
<dbReference type="InterPro" id="IPR020846">
    <property type="entry name" value="MFS_dom"/>
</dbReference>
<evidence type="ECO:0000259" key="8">
    <source>
        <dbReference type="PROSITE" id="PS50850"/>
    </source>
</evidence>
<dbReference type="EMBL" id="VNKQ01000018">
    <property type="protein sequence ID" value="KAG0645689.1"/>
    <property type="molecule type" value="Genomic_DNA"/>
</dbReference>
<dbReference type="GO" id="GO:0022857">
    <property type="term" value="F:transmembrane transporter activity"/>
    <property type="evidence" value="ECO:0007669"/>
    <property type="project" value="InterPro"/>
</dbReference>
<dbReference type="GO" id="GO:0005886">
    <property type="term" value="C:plasma membrane"/>
    <property type="evidence" value="ECO:0007669"/>
    <property type="project" value="TreeGrafter"/>
</dbReference>
<sequence length="526" mass="58279">MEEAKPIPASPVIETMDDKHSGKNSPDLKTHHGVTLIPRPSDDPRDPLNWSMPKKIGIVAVLCFAVFCGFVAPLAGQLNLKAQAALYKQSTVHIAWQNSAASAGLASGGFFFAPVSFKLGRSSVIFWTLIACLLTQIWAAEMIHRSDFNSFIVSRFFSGFFGGVTGVLGPRILVDLFFLHQRGRAFTAFHWCLNFGSVAGPTLSAFISSNRSWTLEFWWTVGLLGFTIILCFLFMHETSWYRESGAENPAAPDSFLANRMATFLPGSRVTPKTSARQTGRIAAIPFLIAVSPVTLIMSVFTLISFGFYIAMNALTPVFLQKPEKIGGYGFDTFQNACFSFVHWIGIGFALVYGHFISDRLPLAICARNGGIWKPEYRLHALWVPAMIFNPIGLGLVGYSLAYHKSWVVLAVSEVFVTFGSLSLIPITVNYICECFTQNPAEASITSNFYRLIFGLTVAFYINEWVADVTVKWVFGMMAFFDILAFQFIVLLMWKGHQIREWTVGGLNVTEEGEKVVETGSETDVSV</sequence>
<evidence type="ECO:0000256" key="4">
    <source>
        <dbReference type="ARBA" id="ARBA00022989"/>
    </source>
</evidence>
<feature type="transmembrane region" description="Helical" evidence="7">
    <location>
        <begin position="340"/>
        <end position="357"/>
    </location>
</feature>
<feature type="transmembrane region" description="Helical" evidence="7">
    <location>
        <begin position="95"/>
        <end position="117"/>
    </location>
</feature>
<proteinExistence type="predicted"/>
<keyword evidence="3 7" id="KW-0812">Transmembrane</keyword>
<feature type="transmembrane region" description="Helical" evidence="7">
    <location>
        <begin position="378"/>
        <end position="400"/>
    </location>
</feature>
<dbReference type="PANTHER" id="PTHR23502:SF132">
    <property type="entry name" value="POLYAMINE TRANSPORTER 2-RELATED"/>
    <property type="match status" value="1"/>
</dbReference>
<feature type="transmembrane region" description="Helical" evidence="7">
    <location>
        <begin position="56"/>
        <end position="75"/>
    </location>
</feature>
<dbReference type="PROSITE" id="PS50850">
    <property type="entry name" value="MFS"/>
    <property type="match status" value="1"/>
</dbReference>
<feature type="transmembrane region" description="Helical" evidence="7">
    <location>
        <begin position="281"/>
        <end position="309"/>
    </location>
</feature>
<accession>A0A9P6SNA4</accession>
<evidence type="ECO:0000256" key="3">
    <source>
        <dbReference type="ARBA" id="ARBA00022692"/>
    </source>
</evidence>
<organism evidence="9 10">
    <name type="scientific">Hyphodiscus hymeniophilus</name>
    <dbReference type="NCBI Taxonomy" id="353542"/>
    <lineage>
        <taxon>Eukaryota</taxon>
        <taxon>Fungi</taxon>
        <taxon>Dikarya</taxon>
        <taxon>Ascomycota</taxon>
        <taxon>Pezizomycotina</taxon>
        <taxon>Leotiomycetes</taxon>
        <taxon>Helotiales</taxon>
        <taxon>Hyphodiscaceae</taxon>
        <taxon>Hyphodiscus</taxon>
    </lineage>
</organism>
<keyword evidence="5 7" id="KW-0472">Membrane</keyword>
<evidence type="ECO:0000256" key="1">
    <source>
        <dbReference type="ARBA" id="ARBA00004141"/>
    </source>
</evidence>
<feature type="transmembrane region" description="Helical" evidence="7">
    <location>
        <begin position="156"/>
        <end position="179"/>
    </location>
</feature>
<keyword evidence="2" id="KW-0813">Transport</keyword>
<feature type="compositionally biased region" description="Basic and acidic residues" evidence="6">
    <location>
        <begin position="16"/>
        <end position="30"/>
    </location>
</feature>
<dbReference type="Gene3D" id="1.20.1250.20">
    <property type="entry name" value="MFS general substrate transporter like domains"/>
    <property type="match status" value="1"/>
</dbReference>